<dbReference type="GO" id="GO:0005634">
    <property type="term" value="C:nucleus"/>
    <property type="evidence" value="ECO:0007669"/>
    <property type="project" value="UniProtKB-SubCell"/>
</dbReference>
<dbReference type="InterPro" id="IPR014009">
    <property type="entry name" value="PIK_FAT"/>
</dbReference>
<keyword evidence="7" id="KW-0227">DNA damage</keyword>
<dbReference type="InterPro" id="IPR018936">
    <property type="entry name" value="PI3/4_kinase_CS"/>
</dbReference>
<dbReference type="PROSITE" id="PS50290">
    <property type="entry name" value="PI3_4_KINASE_3"/>
    <property type="match status" value="1"/>
</dbReference>
<keyword evidence="17" id="KW-1185">Reference proteome</keyword>
<dbReference type="Pfam" id="PF25030">
    <property type="entry name" value="M-HEAT_ATR"/>
    <property type="match status" value="1"/>
</dbReference>
<dbReference type="OrthoDB" id="381190at2759"/>
<evidence type="ECO:0000259" key="15">
    <source>
        <dbReference type="PROSITE" id="PS51190"/>
    </source>
</evidence>
<keyword evidence="8 16" id="KW-0418">Kinase</keyword>
<evidence type="ECO:0000256" key="6">
    <source>
        <dbReference type="ARBA" id="ARBA00022741"/>
    </source>
</evidence>
<dbReference type="Gene3D" id="1.10.1070.11">
    <property type="entry name" value="Phosphatidylinositol 3-/4-kinase, catalytic domain"/>
    <property type="match status" value="1"/>
</dbReference>
<dbReference type="PROSITE" id="PS51190">
    <property type="entry name" value="FATC"/>
    <property type="match status" value="1"/>
</dbReference>
<evidence type="ECO:0000256" key="2">
    <source>
        <dbReference type="ARBA" id="ARBA00010769"/>
    </source>
</evidence>
<evidence type="ECO:0000256" key="11">
    <source>
        <dbReference type="ARBA" id="ARBA00023242"/>
    </source>
</evidence>
<evidence type="ECO:0000256" key="3">
    <source>
        <dbReference type="ARBA" id="ARBA00012513"/>
    </source>
</evidence>
<dbReference type="PROSITE" id="PS00916">
    <property type="entry name" value="PI3_4_KINASE_2"/>
    <property type="match status" value="1"/>
</dbReference>
<dbReference type="Pfam" id="PF23593">
    <property type="entry name" value="HEAT_ATR"/>
    <property type="match status" value="1"/>
</dbReference>
<dbReference type="InterPro" id="IPR000403">
    <property type="entry name" value="PI3/4_kinase_cat_dom"/>
</dbReference>
<dbReference type="Pfam" id="PF02260">
    <property type="entry name" value="FATC"/>
    <property type="match status" value="1"/>
</dbReference>
<keyword evidence="10" id="KW-0234">DNA repair</keyword>
<dbReference type="InterPro" id="IPR011009">
    <property type="entry name" value="Kinase-like_dom_sf"/>
</dbReference>
<gene>
    <name evidence="16" type="primary">ATR</name>
    <name evidence="16" type="ORF">T03_15391</name>
</gene>
<evidence type="ECO:0000256" key="8">
    <source>
        <dbReference type="ARBA" id="ARBA00022777"/>
    </source>
</evidence>
<dbReference type="GO" id="GO:0006281">
    <property type="term" value="P:DNA repair"/>
    <property type="evidence" value="ECO:0007669"/>
    <property type="project" value="UniProtKB-KW"/>
</dbReference>
<dbReference type="InterPro" id="IPR012993">
    <property type="entry name" value="UME"/>
</dbReference>
<evidence type="ECO:0000313" key="17">
    <source>
        <dbReference type="Proteomes" id="UP000054653"/>
    </source>
</evidence>
<keyword evidence="11" id="KW-0539">Nucleus</keyword>
<name>A0A0V1CR57_TRIBR</name>
<feature type="domain" description="PI3K/PI4K catalytic" evidence="13">
    <location>
        <begin position="2316"/>
        <end position="2628"/>
    </location>
</feature>
<dbReference type="EMBL" id="JYDI01000118">
    <property type="protein sequence ID" value="KRY51769.1"/>
    <property type="molecule type" value="Genomic_DNA"/>
</dbReference>
<dbReference type="InterPro" id="IPR036940">
    <property type="entry name" value="PI3/4_kinase_cat_sf"/>
</dbReference>
<reference evidence="16 17" key="1">
    <citation type="submission" date="2015-01" db="EMBL/GenBank/DDBJ databases">
        <title>Evolution of Trichinella species and genotypes.</title>
        <authorList>
            <person name="Korhonen P.K."/>
            <person name="Edoardo P."/>
            <person name="Giuseppe L.R."/>
            <person name="Gasser R.B."/>
        </authorList>
    </citation>
    <scope>NUCLEOTIDE SEQUENCE [LARGE SCALE GENOMIC DNA]</scope>
    <source>
        <strain evidence="16">ISS120</strain>
    </source>
</reference>
<dbReference type="Pfam" id="PF00454">
    <property type="entry name" value="PI3_PI4_kinase"/>
    <property type="match status" value="1"/>
</dbReference>
<dbReference type="InterPro" id="IPR050517">
    <property type="entry name" value="DDR_Repair_Kinase"/>
</dbReference>
<dbReference type="PANTHER" id="PTHR11139">
    <property type="entry name" value="ATAXIA TELANGIECTASIA MUTATED ATM -RELATED"/>
    <property type="match status" value="1"/>
</dbReference>
<keyword evidence="5" id="KW-0808">Transferase</keyword>
<dbReference type="GO" id="GO:0004674">
    <property type="term" value="F:protein serine/threonine kinase activity"/>
    <property type="evidence" value="ECO:0007669"/>
    <property type="project" value="UniProtKB-KW"/>
</dbReference>
<evidence type="ECO:0000256" key="7">
    <source>
        <dbReference type="ARBA" id="ARBA00022763"/>
    </source>
</evidence>
<dbReference type="STRING" id="45882.A0A0V1CR57"/>
<evidence type="ECO:0000256" key="4">
    <source>
        <dbReference type="ARBA" id="ARBA00022527"/>
    </source>
</evidence>
<dbReference type="SUPFAM" id="SSF48371">
    <property type="entry name" value="ARM repeat"/>
    <property type="match status" value="1"/>
</dbReference>
<dbReference type="GO" id="GO:0000077">
    <property type="term" value="P:DNA damage checkpoint signaling"/>
    <property type="evidence" value="ECO:0007669"/>
    <property type="project" value="TreeGrafter"/>
</dbReference>
<dbReference type="Gene3D" id="3.30.1010.10">
    <property type="entry name" value="Phosphatidylinositol 3-kinase Catalytic Subunit, Chain A, domain 4"/>
    <property type="match status" value="1"/>
</dbReference>
<evidence type="ECO:0000259" key="14">
    <source>
        <dbReference type="PROSITE" id="PS51189"/>
    </source>
</evidence>
<evidence type="ECO:0000256" key="12">
    <source>
        <dbReference type="ARBA" id="ARBA00024420"/>
    </source>
</evidence>
<dbReference type="EC" id="2.7.11.1" evidence="3"/>
<dbReference type="InterPro" id="IPR016024">
    <property type="entry name" value="ARM-type_fold"/>
</dbReference>
<keyword evidence="4" id="KW-0723">Serine/threonine-protein kinase</keyword>
<comment type="caution">
    <text evidence="16">The sequence shown here is derived from an EMBL/GenBank/DDBJ whole genome shotgun (WGS) entry which is preliminary data.</text>
</comment>
<dbReference type="CDD" id="cd00892">
    <property type="entry name" value="PIKKc_ATR"/>
    <property type="match status" value="1"/>
</dbReference>
<dbReference type="PANTHER" id="PTHR11139:SF69">
    <property type="entry name" value="SERINE_THREONINE-PROTEIN KINASE ATR"/>
    <property type="match status" value="1"/>
</dbReference>
<dbReference type="SMART" id="SM00146">
    <property type="entry name" value="PI3Kc"/>
    <property type="match status" value="1"/>
</dbReference>
<dbReference type="Pfam" id="PF08064">
    <property type="entry name" value="UME"/>
    <property type="match status" value="1"/>
</dbReference>
<dbReference type="GO" id="GO:0005694">
    <property type="term" value="C:chromosome"/>
    <property type="evidence" value="ECO:0007669"/>
    <property type="project" value="TreeGrafter"/>
</dbReference>
<dbReference type="InterPro" id="IPR003151">
    <property type="entry name" value="PIK-rel_kinase_FAT"/>
</dbReference>
<evidence type="ECO:0000313" key="16">
    <source>
        <dbReference type="EMBL" id="KRY51769.1"/>
    </source>
</evidence>
<dbReference type="InterPro" id="IPR056802">
    <property type="entry name" value="ATR-like_M-HEAT"/>
</dbReference>
<dbReference type="Proteomes" id="UP000054653">
    <property type="component" value="Unassembled WGS sequence"/>
</dbReference>
<evidence type="ECO:0000256" key="5">
    <source>
        <dbReference type="ARBA" id="ARBA00022679"/>
    </source>
</evidence>
<sequence length="2658" mass="303444">MTKKTWRSLRICTSFVEDSYAMNEKMEQDGKDDIEVFGEHLNRLLSIYNVEGQKVNRSHTYHLCYLLHFELLPSRVLKDIQNTGDGSYYKTEMRFFTKLIRERPAVLTNYSKDAEIATTFYSWTLMKTLGVFSVYGSVALKEEIMEMARIIFNALGQRYSVSVMERLIVEFCKIQYIRSQALNKAGTKMTYTFQLGLRSMEVESVGEQYPTFHMTDLEFEIADNDQCEIFHDFITQRESILISVQSNWLECFLITILDQFEDGDFDLKERSLTCLLNIICNEKTVFPPHLGPFFIDHCFAFIEWLAEYWPSSFVNAEHVCTLLVEVLQFCTAYANGHQRPVGCSILFQKITSKMLSQFCERLKRIIVNANFASFDAKLRIRLLEMFTYCLSNLRLFPPVDEEIANRLGCCFEAALDSLISRTLLAEPLEMLLSHLFYFCDLVWTSESTSCFIFEYYQKMLDEITKSFAEPATVIEALSTCNFLLRVLFHVEEEQMSSKFRQALDIFKCEICDRLFSMQDGFAVVVPNLNGLNPDIAASMFQLLIDTITLILLAFVNKMKVHHVTFATALLSLPWIDTEDLLDSKCADVEQFSSMKLIVSRLDLCAIVQKCLHSLSIMPSTFCPLWRSYIFKSCIMSGRSEYFLYSLKRLSTLLQHLSLDHRRQYFTEIQNLTCSNHFHGDDQTKLIGAFSECICVMANACDMNYDEEQRAKCRCCSGEFLKIDHDSFAKYLPTFCPTRFLFERISEAKLANEYLALLDLIRVVLVHCNLTENEVFEIYQKTCFLIDFEDLSVRKKYSICIGLMTALIDNDEFVESIKSALSRVQTGEFEHSSQSLLYYLGETAKYAREALYEHAIVRFTIFTLAQVGGDSLLGLAAETLKDVCLMRGTTPKRLHVRFGCPIGRHLVRLCCDVLRESHGDRASSDEVGCILRNAAVLFDYGERQVAQFVQSSVRHLVPWLMIERSNEASRAHVVVAKLLGTNRHCLLACNFRHVVLTITLNELPNDQVERVFEFIEREGSVEPAGRKRGFSSVGGGGGGQRWTVATYLSWDLYSCVNELLLHLSLNVERVLRMLLTIVHNFGRPPDVSASAAEAEVIGFIKPRILGVLIKFEEKFRSGDPVRDKLVALNSLDCLMLMCGGQILDQAKLKVLSTLRSALAVQDAQFRQLCSRAWHTFFTHLRDDALKDILLSAVLTMLPLFEYEEQPQAQPDEARQRNSMDYNESILNFLFEQRAALVGDELDALAFLLLEGEQQCRAPVALLRRLRRPDACADWPLETALARCSALLLGSESADIRRRCLVSLSGVLRRRDVELARRLAGADVVDATVARLHVALMHCVRAGDESVRLLAASALGQLGALDPGRLPALDRRSEADVPQPLLYADFSADYNSRFGATVLVELAKYMTAATDGFLYDACSCTIQEVLNFFNCAQDKDTSQTSAGLLWSILPTHVQTLISPLLTTSYRFRARKNATIDQRPIFGTTFGCNMKIWLQSWISVLVKTIKNETASRFYKTVAVMTEYEVGFAHFLLPHVLFQKVIENDFDEVLNEVLKVLHSFNEKNNLEKSFCSAACQVVFSSTDFLRKWANRARAWPEKDTERGYVMNFLNSIPKNLLAECAMLCNAYTRSLMYYEMHLDNSNANIEEHMPFLQKLYAYLEDVDAVKGSLTFRIAHGKPTLHEYILTYESIGNYHDALPYHEAVTDAYPDDLSNHIAFVQCMLKLNQVTVSLRYIDGLRSEKYFKKKQKNFLIANYSLAVGCNFSKEWSERLHLCRAETLRRLQSWDLLKQEIDEHPSSVGWDADLGRLMLCVKERKCDSFQAEMSAVRSRIMDEISVAMMDFASYERIYGSVLKLHQLYEVQQFLEQVGRAGEEDPNTVLTNLGHCWDSRLKLLQHSSNVRHPVLELRRQLLDFWPRCDETIEMIGSSWLRSAKVARKAGHLQSAWSYLAKVKGKNFDAVFVEEAKLLWLKNEQGEALSCLENGISSRFSKLFISPNQAEADEHRPLFAKAQLLLANYARDSSSRDAFEVLDLYKKLLNTCPDNEQGYYNTAVHLDQIAQTPSYRHSYHIVLPKMVSSYGKSLKYGLKNLHHSMPRLLTLWLDSTARLHQKQTKSKGDRDADVGLSESDNGQKMELLNSLNKIVRQLSDELPIQLFYSCFSQLISRVCHPADSTAEILKTIIARVIATFPQQGLWMSLSVATSTNPQRRQACKEVYEKAMALNARVKPLLEDMTEFLELLKKLCYSAAGARRLSLSMSQDFPKLNSYFSNRRASRPPIILPMQSMMDINMSVLKLSNSACSDQKPVGTSFPIQPVYIAGFADTVEILSSLQKPKKILIVCTDGKTYPMMCKAKDDLRLDKRLMEFNNLVNTCLLRNAESRKRQLRIRTYTVIPLSHDCGLVEWVNNLEGLRHILGKLYKELGDSMHSRELQSAMARKTDSLGKKLEIFETVLLKRHPPVLSRWFGYRFADPTEWYQARTNFVRTAAVMSMVGYVLGLGDRHGENILIDSTTGDVVHVDFNCLFNKGEDLEWPELVPFRLTHNMIDAMGPLGCEGAFRKCCELTMQVMRERRGMLRSVLETFLHDPLVEWTRNSNKPRPTAGEDKAREHLQNIETRLKGSVKASLDSAYGLPLSVEGQVAHLIRQAMDKKLLCQMYIGWAAFM</sequence>
<protein>
    <recommendedName>
        <fullName evidence="12">Serine/threonine-protein kinase ATR</fullName>
        <ecNumber evidence="3">2.7.11.1</ecNumber>
    </recommendedName>
</protein>
<organism evidence="16 17">
    <name type="scientific">Trichinella britovi</name>
    <name type="common">Parasitic roundworm</name>
    <dbReference type="NCBI Taxonomy" id="45882"/>
    <lineage>
        <taxon>Eukaryota</taxon>
        <taxon>Metazoa</taxon>
        <taxon>Ecdysozoa</taxon>
        <taxon>Nematoda</taxon>
        <taxon>Enoplea</taxon>
        <taxon>Dorylaimia</taxon>
        <taxon>Trichinellida</taxon>
        <taxon>Trichinellidae</taxon>
        <taxon>Trichinella</taxon>
    </lineage>
</organism>
<dbReference type="GO" id="GO:0005524">
    <property type="term" value="F:ATP binding"/>
    <property type="evidence" value="ECO:0007669"/>
    <property type="project" value="UniProtKB-KW"/>
</dbReference>
<dbReference type="InterPro" id="IPR057564">
    <property type="entry name" value="HEAT_ATR"/>
</dbReference>
<dbReference type="SMART" id="SM01343">
    <property type="entry name" value="FATC"/>
    <property type="match status" value="1"/>
</dbReference>
<keyword evidence="9" id="KW-0067">ATP-binding</keyword>
<evidence type="ECO:0000256" key="9">
    <source>
        <dbReference type="ARBA" id="ARBA00022840"/>
    </source>
</evidence>
<evidence type="ECO:0000256" key="1">
    <source>
        <dbReference type="ARBA" id="ARBA00004123"/>
    </source>
</evidence>
<feature type="domain" description="FAT" evidence="14">
    <location>
        <begin position="1612"/>
        <end position="2199"/>
    </location>
</feature>
<dbReference type="PROSITE" id="PS51189">
    <property type="entry name" value="FAT"/>
    <property type="match status" value="1"/>
</dbReference>
<comment type="similarity">
    <text evidence="2">Belongs to the PI3/PI4-kinase family. ATM subfamily.</text>
</comment>
<accession>A0A0V1CR57</accession>
<dbReference type="SUPFAM" id="SSF56112">
    <property type="entry name" value="Protein kinase-like (PK-like)"/>
    <property type="match status" value="1"/>
</dbReference>
<dbReference type="Pfam" id="PF02259">
    <property type="entry name" value="FAT"/>
    <property type="match status" value="1"/>
</dbReference>
<comment type="subcellular location">
    <subcellularLocation>
        <location evidence="1">Nucleus</location>
    </subcellularLocation>
</comment>
<evidence type="ECO:0000259" key="13">
    <source>
        <dbReference type="PROSITE" id="PS50290"/>
    </source>
</evidence>
<dbReference type="SMART" id="SM00802">
    <property type="entry name" value="UME"/>
    <property type="match status" value="1"/>
</dbReference>
<proteinExistence type="inferred from homology"/>
<feature type="domain" description="FATC" evidence="15">
    <location>
        <begin position="2626"/>
        <end position="2658"/>
    </location>
</feature>
<keyword evidence="6" id="KW-0547">Nucleotide-binding</keyword>
<dbReference type="GO" id="GO:0000723">
    <property type="term" value="P:telomere maintenance"/>
    <property type="evidence" value="ECO:0007669"/>
    <property type="project" value="TreeGrafter"/>
</dbReference>
<evidence type="ECO:0000256" key="10">
    <source>
        <dbReference type="ARBA" id="ARBA00023204"/>
    </source>
</evidence>
<dbReference type="InterPro" id="IPR003152">
    <property type="entry name" value="FATC_dom"/>
</dbReference>